<name>A0ABZ2STM3_9ENTE</name>
<dbReference type="InterPro" id="IPR012914">
    <property type="entry name" value="PucR_dom"/>
</dbReference>
<dbReference type="Gene3D" id="1.10.10.2840">
    <property type="entry name" value="PucR C-terminal helix-turn-helix domain"/>
    <property type="match status" value="1"/>
</dbReference>
<dbReference type="InterPro" id="IPR051448">
    <property type="entry name" value="CdaR-like_regulators"/>
</dbReference>
<reference evidence="3 4" key="2">
    <citation type="submission" date="2024-03" db="EMBL/GenBank/DDBJ databases">
        <title>The Genome Sequence of Enterococcus sp. DIV2402.</title>
        <authorList>
            <consortium name="The Broad Institute Genomics Platform"/>
            <consortium name="The Broad Institute Microbial Omics Core"/>
            <consortium name="The Broad Institute Genomic Center for Infectious Diseases"/>
            <person name="Earl A."/>
            <person name="Manson A."/>
            <person name="Gilmore M."/>
            <person name="Schwartman J."/>
            <person name="Shea T."/>
            <person name="Abouelleil A."/>
            <person name="Cao P."/>
            <person name="Chapman S."/>
            <person name="Cusick C."/>
            <person name="Young S."/>
            <person name="Neafsey D."/>
            <person name="Nusbaum C."/>
            <person name="Birren B."/>
        </authorList>
    </citation>
    <scope>NUCLEOTIDE SEQUENCE [LARGE SCALE GENOMIC DNA]</scope>
    <source>
        <strain evidence="3 4">DIV2402</strain>
    </source>
</reference>
<accession>A0ABZ2STM3</accession>
<dbReference type="Proteomes" id="UP000664701">
    <property type="component" value="Chromosome"/>
</dbReference>
<sequence>MTTLKEILAIPRFSELSLLNNHANLDRPLDTVEVFETPDMHRFIQKNTLLITTGMVYQNQPEKLCELISTLSELPATGLAIKLGRFVETLDSQVLDLADQLEFPLIQIPIHMTLGDISQKLLGYIWDEQTEQIFYSLEIQQHFLQLLVRNVPLEKLLDELSVMLKQSMLLVDPLGDIRYSNLQYSTFDLFSEDGQKFLSLLKRLQKEKQEKQFLFTFEQEEKLVSVLPIETERYFPYVLVLFETDPLPYPFSKFAIKQALNVLSLAVHKELALQTQQQTERKTVLQYFLTQSDAKNDDWVEYKKHFPKLTSAYYRIVTMEATISSKKYFHKQSILLLIEDYLLKKMKDMHQSILLFPTNEPTQWILLLQEKVDFLPLLEEIHHFVVDYLKTDTHFGIGDPVNDIDLISFSHKESLYALKENNGDTYLSFNKIKSIKYIAKNTPEDDIQYFCLSVLKHLAYPKNESDIDLRQTLKTYLDNQCEITKTAEKLFVHRNTVKYRIKKCEAIFHAPIHSEELSLQLRVALYLSEMKQHI</sequence>
<keyword evidence="4" id="KW-1185">Reference proteome</keyword>
<dbReference type="RefSeq" id="WP_207940408.1">
    <property type="nucleotide sequence ID" value="NZ_CP147251.1"/>
</dbReference>
<dbReference type="Pfam" id="PF07905">
    <property type="entry name" value="PucR"/>
    <property type="match status" value="1"/>
</dbReference>
<gene>
    <name evidence="3" type="ORF">DOK78_002107</name>
</gene>
<protein>
    <submittedName>
        <fullName evidence="3">Purine catabolism regulatory protein</fullName>
    </submittedName>
</protein>
<proteinExistence type="predicted"/>
<evidence type="ECO:0000259" key="1">
    <source>
        <dbReference type="Pfam" id="PF07905"/>
    </source>
</evidence>
<dbReference type="Pfam" id="PF13556">
    <property type="entry name" value="HTH_30"/>
    <property type="match status" value="1"/>
</dbReference>
<dbReference type="PANTHER" id="PTHR33744:SF1">
    <property type="entry name" value="DNA-BINDING TRANSCRIPTIONAL ACTIVATOR ADER"/>
    <property type="match status" value="1"/>
</dbReference>
<reference evidence="3 4" key="1">
    <citation type="submission" date="2021-03" db="EMBL/GenBank/DDBJ databases">
        <authorList>
            <person name="Gilmore M.S."/>
            <person name="Schwartzman J."/>
            <person name="Van Tyne D."/>
            <person name="Martin M."/>
            <person name="Earl A.M."/>
            <person name="Manson A.L."/>
            <person name="Straub T."/>
            <person name="Salamzade R."/>
            <person name="Saavedra J."/>
            <person name="Lebreton F."/>
            <person name="Prichula J."/>
            <person name="Schaufler K."/>
            <person name="Gaca A."/>
            <person name="Sgardioli B."/>
            <person name="Wagenaar J."/>
            <person name="Strong T."/>
        </authorList>
    </citation>
    <scope>NUCLEOTIDE SEQUENCE [LARGE SCALE GENOMIC DNA]</scope>
    <source>
        <strain evidence="3 4">DIV2402</strain>
    </source>
</reference>
<dbReference type="EMBL" id="CP147251">
    <property type="protein sequence ID" value="WYJ77469.1"/>
    <property type="molecule type" value="Genomic_DNA"/>
</dbReference>
<feature type="domain" description="Purine catabolism PurC-like" evidence="1">
    <location>
        <begin position="6"/>
        <end position="125"/>
    </location>
</feature>
<evidence type="ECO:0000259" key="2">
    <source>
        <dbReference type="Pfam" id="PF13556"/>
    </source>
</evidence>
<dbReference type="InterPro" id="IPR025736">
    <property type="entry name" value="PucR_C-HTH_dom"/>
</dbReference>
<organism evidence="3 4">
    <name type="scientific">Candidatus Enterococcus lowellii</name>
    <dbReference type="NCBI Taxonomy" id="2230877"/>
    <lineage>
        <taxon>Bacteria</taxon>
        <taxon>Bacillati</taxon>
        <taxon>Bacillota</taxon>
        <taxon>Bacilli</taxon>
        <taxon>Lactobacillales</taxon>
        <taxon>Enterococcaceae</taxon>
        <taxon>Enterococcus</taxon>
    </lineage>
</organism>
<feature type="domain" description="PucR C-terminal helix-turn-helix" evidence="2">
    <location>
        <begin position="469"/>
        <end position="526"/>
    </location>
</feature>
<dbReference type="PANTHER" id="PTHR33744">
    <property type="entry name" value="CARBOHYDRATE DIACID REGULATOR"/>
    <property type="match status" value="1"/>
</dbReference>
<evidence type="ECO:0000313" key="4">
    <source>
        <dbReference type="Proteomes" id="UP000664701"/>
    </source>
</evidence>
<evidence type="ECO:0000313" key="3">
    <source>
        <dbReference type="EMBL" id="WYJ77469.1"/>
    </source>
</evidence>
<dbReference type="InterPro" id="IPR042070">
    <property type="entry name" value="PucR_C-HTH_sf"/>
</dbReference>